<evidence type="ECO:0000313" key="4">
    <source>
        <dbReference type="Proteomes" id="UP001364764"/>
    </source>
</evidence>
<evidence type="ECO:0000256" key="1">
    <source>
        <dbReference type="SAM" id="Coils"/>
    </source>
</evidence>
<dbReference type="Proteomes" id="UP001364764">
    <property type="component" value="Plasmid pY5S7-1"/>
</dbReference>
<dbReference type="CDD" id="cd06503">
    <property type="entry name" value="ATP-synt_Fo_b"/>
    <property type="match status" value="1"/>
</dbReference>
<dbReference type="EMBL" id="CP145893">
    <property type="protein sequence ID" value="WWP23888.1"/>
    <property type="molecule type" value="Genomic_DNA"/>
</dbReference>
<dbReference type="RefSeq" id="WP_338709068.1">
    <property type="nucleotide sequence ID" value="NZ_CP145893.1"/>
</dbReference>
<feature type="region of interest" description="Disordered" evidence="2">
    <location>
        <begin position="1"/>
        <end position="25"/>
    </location>
</feature>
<keyword evidence="1" id="KW-0175">Coiled coil</keyword>
<proteinExistence type="predicted"/>
<keyword evidence="3" id="KW-0614">Plasmid</keyword>
<feature type="coiled-coil region" evidence="1">
    <location>
        <begin position="829"/>
        <end position="911"/>
    </location>
</feature>
<gene>
    <name evidence="3" type="ORF">V6668_31345</name>
</gene>
<dbReference type="GeneID" id="93480068"/>
<evidence type="ECO:0000256" key="2">
    <source>
        <dbReference type="SAM" id="MobiDB-lite"/>
    </source>
</evidence>
<protein>
    <recommendedName>
        <fullName evidence="5">AsmA-like C-terminal domain-containing protein</fullName>
    </recommendedName>
</protein>
<evidence type="ECO:0000313" key="3">
    <source>
        <dbReference type="EMBL" id="WWP23888.1"/>
    </source>
</evidence>
<geneLocation type="plasmid" evidence="3 4">
    <name>pY5S7-1</name>
</geneLocation>
<organism evidence="3 4">
    <name type="scientific">Paenibacillus amylolyticus</name>
    <dbReference type="NCBI Taxonomy" id="1451"/>
    <lineage>
        <taxon>Bacteria</taxon>
        <taxon>Bacillati</taxon>
        <taxon>Bacillota</taxon>
        <taxon>Bacilli</taxon>
        <taxon>Bacillales</taxon>
        <taxon>Paenibacillaceae</taxon>
        <taxon>Paenibacillus</taxon>
    </lineage>
</organism>
<evidence type="ECO:0008006" key="5">
    <source>
        <dbReference type="Google" id="ProtNLM"/>
    </source>
</evidence>
<dbReference type="AlphaFoldDB" id="A0ABD8B2K0"/>
<name>A0ABD8B2K0_PAEAM</name>
<accession>A0ABD8B2K0</accession>
<dbReference type="SUPFAM" id="SSF58113">
    <property type="entry name" value="Apolipoprotein A-I"/>
    <property type="match status" value="1"/>
</dbReference>
<reference evidence="3 4" key="1">
    <citation type="submission" date="2024-02" db="EMBL/GenBank/DDBJ databases">
        <title>Complete sequences of two Paenibacillus sp. strains and one Lysinibacillus strain isolated from the environment on STAA medium highlight biotechnological potential.</title>
        <authorList>
            <person name="Attere S.A."/>
            <person name="Piche L.C."/>
            <person name="Intertaglia L."/>
            <person name="Lami R."/>
            <person name="Charette S.J."/>
            <person name="Vincent A.T."/>
        </authorList>
    </citation>
    <scope>NUCLEOTIDE SEQUENCE [LARGE SCALE GENOMIC DNA]</scope>
    <source>
        <strain evidence="3 4">Y5S-7</strain>
        <plasmid evidence="3 4">pY5S7-1</plasmid>
    </source>
</reference>
<sequence>MMPEQTRNESGFQDPPILFTKEDADDLPNSSTLPELVSKFLSSVNLSSQAAGEIPEIDVQNIRLLGSHNLAFEEHSDLQISAESLSVLTLGKQDHDIALNLSLNTKTSSDTLNKIWEGLLEGNVHFGTAQLEIKYDLANPQRLSGKWKEKQGEQLTFQNIADALGIPHNIPVEAMGLDLRFKSVAFELQLDQGHFLLSARSTSLGDAFFAASNANETWNFVFGILIPPGKMSNSLNKMTGNLLSEIGIGEACCIYSTLEEDIFMIPELPNLPDDTKPSFGFLGSTTMKIDRGIVFCADLLLSQTNNPLLKMIHSITKEDHLLLQTPLSPPLTGQRFTARFLEPITIEAGGASIVLKQPEILLNLNPMQVQLEGLIDVPLGAESLSCTATIEIGETHAQCSVTVNNVDENGQTKSLPSPLGLSGIQLDEVAVNMGWIFTPPSLLLGLDGTFHVVDQPSGINQFGITVAFQGSLITPKLFYGYLEQLDLELFYKAVTGKQLNAPAFLNNLAAKQVFMYWSDITKELPDGTLINIGTGFNGFIDLFGFKTHASLMLSDGGIQGSAEAAPFRLGNLLTIGGNGEGISLKEYLVNGDWITLKKEPEEQYESRLITYIPPGGAVLQFSTATSPYLYASAKVSFFDLMDQEIEIEISDQGFRFELETDIGGLINTKWSCQLNDQAFSAEAKFKLDLDIKVGPIKMQGIDLGSFGLDIEFNTSATISGSPTEWTLSLEGEFMFEGANIAIPSFSLKADTRALNDLPGYIADKIAEAAKDLFSFPSANEVLEKAKEAGQQAINKAGENAQALMDKASTEATKIIGDAEQVGQAIGAGVDSAIAKADELRQEAAQIIANGVDEVKNIAQDAINKAEELQKQVEAFPGKAQEEIEKLARHAQEEADRLIRDGEEAVKHAEEQANQFLVDANAEFNRLKDAVVTKVDEILNDATEYAQRLESKAAEVWEDINSWAIDVAEKAKKFSPGSEIKKTFKRKGW</sequence>